<name>A0A3A8AG04_9HYPH</name>
<dbReference type="EC" id="2.3.1.184" evidence="6"/>
<keyword evidence="3 6" id="KW-0949">S-adenosyl-L-methionine</keyword>
<evidence type="ECO:0000256" key="4">
    <source>
        <dbReference type="ARBA" id="ARBA00022929"/>
    </source>
</evidence>
<dbReference type="PANTHER" id="PTHR39322:SF1">
    <property type="entry name" value="ISOVALERYL-HOMOSERINE LACTONE SYNTHASE"/>
    <property type="match status" value="1"/>
</dbReference>
<keyword evidence="8" id="KW-1185">Reference proteome</keyword>
<dbReference type="GO" id="GO:0061579">
    <property type="term" value="F:N-acyl homoserine lactone synthase activity"/>
    <property type="evidence" value="ECO:0007669"/>
    <property type="project" value="UniProtKB-UniRule"/>
</dbReference>
<keyword evidence="1 5" id="KW-0673">Quorum sensing</keyword>
<dbReference type="AlphaFoldDB" id="A0A3A8AG04"/>
<comment type="caution">
    <text evidence="7">The sequence shown here is derived from an EMBL/GenBank/DDBJ whole genome shotgun (WGS) entry which is preliminary data.</text>
</comment>
<dbReference type="InterPro" id="IPR016181">
    <property type="entry name" value="Acyl_CoA_acyltransferase"/>
</dbReference>
<evidence type="ECO:0000256" key="5">
    <source>
        <dbReference type="PROSITE-ProRule" id="PRU00533"/>
    </source>
</evidence>
<comment type="catalytic activity">
    <reaction evidence="6">
        <text>a fatty acyl-[ACP] + S-adenosyl-L-methionine = an N-acyl-L-homoserine lactone + S-methyl-5'-thioadenosine + holo-[ACP] + H(+)</text>
        <dbReference type="Rhea" id="RHEA:10096"/>
        <dbReference type="Rhea" id="RHEA-COMP:9685"/>
        <dbReference type="Rhea" id="RHEA-COMP:14125"/>
        <dbReference type="ChEBI" id="CHEBI:15378"/>
        <dbReference type="ChEBI" id="CHEBI:17509"/>
        <dbReference type="ChEBI" id="CHEBI:55474"/>
        <dbReference type="ChEBI" id="CHEBI:59789"/>
        <dbReference type="ChEBI" id="CHEBI:64479"/>
        <dbReference type="ChEBI" id="CHEBI:138651"/>
        <dbReference type="EC" id="2.3.1.184"/>
    </reaction>
</comment>
<sequence length="218" mass="24923">MIEAHVFSYGQRHLYADEWEQWLRLRHQVYIEEKRWHEPNADGRETDQFDNDAATYILGLLDGRVVTSARLIPCNRPTLVSDVFPHFCERAGVPDRPDWIEWTRTLTVPELRSGGRQSILTQLCAAVMEYCLQEGAAKVGGIQELFFLPKWKHLGWKTTPLGLPQEIEGSGECVVAFIDVNETALGNIRTVLGTGRSPLRHRGERPRLIDGDRVEFTQ</sequence>
<keyword evidence="2 6" id="KW-0808">Transferase</keyword>
<protein>
    <recommendedName>
        <fullName evidence="6">Acyl-homoserine-lactone synthase</fullName>
        <ecNumber evidence="6">2.3.1.184</ecNumber>
    </recommendedName>
    <alternativeName>
        <fullName evidence="6">Autoinducer synthesis protein</fullName>
    </alternativeName>
</protein>
<evidence type="ECO:0000256" key="6">
    <source>
        <dbReference type="RuleBase" id="RU361135"/>
    </source>
</evidence>
<organism evidence="7 8">
    <name type="scientific">Oceaniradius stylonematis</name>
    <dbReference type="NCBI Taxonomy" id="2184161"/>
    <lineage>
        <taxon>Bacteria</taxon>
        <taxon>Pseudomonadati</taxon>
        <taxon>Pseudomonadota</taxon>
        <taxon>Alphaproteobacteria</taxon>
        <taxon>Hyphomicrobiales</taxon>
        <taxon>Ahrensiaceae</taxon>
        <taxon>Oceaniradius</taxon>
    </lineage>
</organism>
<dbReference type="InterPro" id="IPR001690">
    <property type="entry name" value="Autoind_synthase"/>
</dbReference>
<accession>A0A3A8AG04</accession>
<reference evidence="7 8" key="1">
    <citation type="journal article" date="2018" name="Int. J. Syst. Bacteriol.">
        <title>Oceaniradius stylonemae gen. nov., sp. nov., isolated from a red alga, Stylonema cornu-cervi.</title>
        <authorList>
            <person name="Jeong S."/>
        </authorList>
    </citation>
    <scope>NUCLEOTIDE SEQUENCE [LARGE SCALE GENOMIC DNA]</scope>
    <source>
        <strain evidence="7 8">StC1</strain>
    </source>
</reference>
<dbReference type="EMBL" id="QFWV02000002">
    <property type="protein sequence ID" value="RKF08318.1"/>
    <property type="molecule type" value="Genomic_DNA"/>
</dbReference>
<gene>
    <name evidence="7" type="ORF">DEM25_003280</name>
</gene>
<evidence type="ECO:0000313" key="8">
    <source>
        <dbReference type="Proteomes" id="UP000246132"/>
    </source>
</evidence>
<dbReference type="GO" id="GO:0009372">
    <property type="term" value="P:quorum sensing"/>
    <property type="evidence" value="ECO:0007669"/>
    <property type="project" value="UniProtKB-UniRule"/>
</dbReference>
<dbReference type="Pfam" id="PF00765">
    <property type="entry name" value="Autoind_synth"/>
    <property type="match status" value="1"/>
</dbReference>
<evidence type="ECO:0000256" key="3">
    <source>
        <dbReference type="ARBA" id="ARBA00022691"/>
    </source>
</evidence>
<keyword evidence="4 5" id="KW-0071">Autoinducer synthesis</keyword>
<evidence type="ECO:0000256" key="1">
    <source>
        <dbReference type="ARBA" id="ARBA00022654"/>
    </source>
</evidence>
<proteinExistence type="inferred from homology"/>
<comment type="similarity">
    <text evidence="5 6">Belongs to the autoinducer synthase family.</text>
</comment>
<dbReference type="RefSeq" id="WP_109768121.1">
    <property type="nucleotide sequence ID" value="NZ_CP159474.1"/>
</dbReference>
<dbReference type="OrthoDB" id="6169313at2"/>
<evidence type="ECO:0000256" key="2">
    <source>
        <dbReference type="ARBA" id="ARBA00022679"/>
    </source>
</evidence>
<evidence type="ECO:0000313" key="7">
    <source>
        <dbReference type="EMBL" id="RKF08318.1"/>
    </source>
</evidence>
<dbReference type="SUPFAM" id="SSF55729">
    <property type="entry name" value="Acyl-CoA N-acyltransferases (Nat)"/>
    <property type="match status" value="1"/>
</dbReference>
<dbReference type="PRINTS" id="PR01549">
    <property type="entry name" value="AUTOINDCRSYN"/>
</dbReference>
<dbReference type="GO" id="GO:0007165">
    <property type="term" value="P:signal transduction"/>
    <property type="evidence" value="ECO:0007669"/>
    <property type="project" value="TreeGrafter"/>
</dbReference>
<dbReference type="PROSITE" id="PS51187">
    <property type="entry name" value="AUTOINDUCER_SYNTH_2"/>
    <property type="match status" value="1"/>
</dbReference>
<dbReference type="Gene3D" id="3.40.630.30">
    <property type="match status" value="1"/>
</dbReference>
<dbReference type="Proteomes" id="UP000246132">
    <property type="component" value="Unassembled WGS sequence"/>
</dbReference>
<dbReference type="PANTHER" id="PTHR39322">
    <property type="entry name" value="ACYL-HOMOSERINE-LACTONE SYNTHASE"/>
    <property type="match status" value="1"/>
</dbReference>